<feature type="region of interest" description="Disordered" evidence="1">
    <location>
        <begin position="1"/>
        <end position="20"/>
    </location>
</feature>
<sequence>MTNPNTPINGHILHTANTPTPHPAPDLLIIDLGRRGLRAHRTGTNSTAALDIPDLAHTTLDTDTLLTTCQPLLTTGPAPPHHVIAAIDPTTHPLDLGHLHTRLTHETNAPTLVVDSLLTTLFGALENVHAGVIVDLGATAAGLATNLKDTWQRLDGWGNLLGGRGSAAWIGKEGLCAALRARDGVPNGSEKLLDLARNAFGTENAWPQLFSTPGTHDLLADFAPLVARACVDGDPIAQFIIRAAGEHIADTLTAGTTLVPDGAITVTGELLMIEAVKIAIASALGKRRLFLVPALHDSRYGAEKLGEWLCEGNQLPHKPPFVHRGDHRALSAT</sequence>
<dbReference type="Proteomes" id="UP000242637">
    <property type="component" value="Chromosome 1"/>
</dbReference>
<dbReference type="InterPro" id="IPR052519">
    <property type="entry name" value="Euk-type_GlcNAc_Kinase"/>
</dbReference>
<dbReference type="Pfam" id="PF01869">
    <property type="entry name" value="BcrAD_BadFG"/>
    <property type="match status" value="1"/>
</dbReference>
<dbReference type="STRING" id="1121387.GCA_000429885_01692"/>
<name>A0A239VA32_9MICO</name>
<evidence type="ECO:0000313" key="4">
    <source>
        <dbReference type="Proteomes" id="UP000242637"/>
    </source>
</evidence>
<dbReference type="OrthoDB" id="8701357at2"/>
<dbReference type="Gene3D" id="3.30.420.40">
    <property type="match status" value="1"/>
</dbReference>
<dbReference type="RefSeq" id="WP_051277626.1">
    <property type="nucleotide sequence ID" value="NZ_JAAFNQ010000001.1"/>
</dbReference>
<dbReference type="EMBL" id="LT906453">
    <property type="protein sequence ID" value="SNV18977.1"/>
    <property type="molecule type" value="Genomic_DNA"/>
</dbReference>
<dbReference type="GeneID" id="63458868"/>
<keyword evidence="4" id="KW-1185">Reference proteome</keyword>
<dbReference type="KEGG" id="dco:SAMEA4475696_0593"/>
<gene>
    <name evidence="3" type="ORF">SAMEA4475696_00593</name>
</gene>
<proteinExistence type="predicted"/>
<feature type="domain" description="ATPase BadF/BadG/BcrA/BcrD type" evidence="2">
    <location>
        <begin position="130"/>
        <end position="285"/>
    </location>
</feature>
<evidence type="ECO:0000259" key="2">
    <source>
        <dbReference type="Pfam" id="PF01869"/>
    </source>
</evidence>
<protein>
    <submittedName>
        <fullName evidence="3">BadF/BadG/BcrA/BcrD ATPase family</fullName>
    </submittedName>
</protein>
<dbReference type="PANTHER" id="PTHR43190:SF3">
    <property type="entry name" value="N-ACETYL-D-GLUCOSAMINE KINASE"/>
    <property type="match status" value="1"/>
</dbReference>
<accession>A0A239VA32</accession>
<dbReference type="InterPro" id="IPR002731">
    <property type="entry name" value="ATPase_BadF"/>
</dbReference>
<dbReference type="AlphaFoldDB" id="A0A239VA32"/>
<evidence type="ECO:0000313" key="3">
    <source>
        <dbReference type="EMBL" id="SNV18977.1"/>
    </source>
</evidence>
<dbReference type="InterPro" id="IPR043129">
    <property type="entry name" value="ATPase_NBD"/>
</dbReference>
<evidence type="ECO:0000256" key="1">
    <source>
        <dbReference type="SAM" id="MobiDB-lite"/>
    </source>
</evidence>
<dbReference type="PANTHER" id="PTHR43190">
    <property type="entry name" value="N-ACETYL-D-GLUCOSAMINE KINASE"/>
    <property type="match status" value="1"/>
</dbReference>
<reference evidence="3 4" key="1">
    <citation type="submission" date="2017-06" db="EMBL/GenBank/DDBJ databases">
        <authorList>
            <consortium name="Pathogen Informatics"/>
        </authorList>
    </citation>
    <scope>NUCLEOTIDE SEQUENCE [LARGE SCALE GENOMIC DNA]</scope>
    <source>
        <strain evidence="3 4">NCTC13039</strain>
    </source>
</reference>
<organism evidence="3 4">
    <name type="scientific">Dermatophilus congolensis</name>
    <dbReference type="NCBI Taxonomy" id="1863"/>
    <lineage>
        <taxon>Bacteria</taxon>
        <taxon>Bacillati</taxon>
        <taxon>Actinomycetota</taxon>
        <taxon>Actinomycetes</taxon>
        <taxon>Micrococcales</taxon>
        <taxon>Dermatophilaceae</taxon>
        <taxon>Dermatophilus</taxon>
    </lineage>
</organism>
<dbReference type="SUPFAM" id="SSF53067">
    <property type="entry name" value="Actin-like ATPase domain"/>
    <property type="match status" value="1"/>
</dbReference>